<dbReference type="EMBL" id="CP000855">
    <property type="protein sequence ID" value="ACJ16482.1"/>
    <property type="molecule type" value="Genomic_DNA"/>
</dbReference>
<reference evidence="3 4" key="1">
    <citation type="journal article" date="2008" name="J. Bacteriol.">
        <title>The complete genome sequence of Thermococcus onnurineus NA1 reveals a mixed heterotrophic and carboxydotrophic metabolism.</title>
        <authorList>
            <person name="Lee H.S."/>
            <person name="Kang S.G."/>
            <person name="Bae S.S."/>
            <person name="Lim J.K."/>
            <person name="Cho Y."/>
            <person name="Kim Y.J."/>
            <person name="Jeon J.H."/>
            <person name="Cha S.S."/>
            <person name="Kwon K.K."/>
            <person name="Kim H.T."/>
            <person name="Park C.J."/>
            <person name="Lee H.W."/>
            <person name="Kim S.I."/>
            <person name="Chun J."/>
            <person name="Colwell R.R."/>
            <person name="Kim S.J."/>
            <person name="Lee J.H."/>
        </authorList>
    </citation>
    <scope>NUCLEOTIDE SEQUENCE [LARGE SCALE GENOMIC DNA]</scope>
    <source>
        <strain evidence="3 4">NA1</strain>
    </source>
</reference>
<dbReference type="Pfam" id="PF03551">
    <property type="entry name" value="PadR"/>
    <property type="match status" value="1"/>
</dbReference>
<gene>
    <name evidence="3" type="ordered locus">TON_0994</name>
</gene>
<proteinExistence type="predicted"/>
<dbReference type="Gene3D" id="1.10.10.10">
    <property type="entry name" value="Winged helix-like DNA-binding domain superfamily/Winged helix DNA-binding domain"/>
    <property type="match status" value="1"/>
</dbReference>
<evidence type="ECO:0000313" key="3">
    <source>
        <dbReference type="EMBL" id="ACJ16482.1"/>
    </source>
</evidence>
<dbReference type="PANTHER" id="PTHR43252:SF5">
    <property type="entry name" value="TRANSCRIPTIONAL REGULATOR, PADR-LIKE FAMILY"/>
    <property type="match status" value="1"/>
</dbReference>
<dbReference type="PANTHER" id="PTHR43252">
    <property type="entry name" value="TRANSCRIPTIONAL REGULATOR YQJI"/>
    <property type="match status" value="1"/>
</dbReference>
<dbReference type="OrthoDB" id="56053at2157"/>
<dbReference type="RefSeq" id="WP_012571954.1">
    <property type="nucleotide sequence ID" value="NC_011529.1"/>
</dbReference>
<dbReference type="SUPFAM" id="SSF46785">
    <property type="entry name" value="Winged helix' DNA-binding domain"/>
    <property type="match status" value="1"/>
</dbReference>
<feature type="domain" description="Transcription regulator PadR N-terminal" evidence="2">
    <location>
        <begin position="14"/>
        <end position="82"/>
    </location>
</feature>
<keyword evidence="1" id="KW-0175">Coiled coil</keyword>
<evidence type="ECO:0000313" key="4">
    <source>
        <dbReference type="Proteomes" id="UP000002727"/>
    </source>
</evidence>
<dbReference type="STRING" id="523850.TON_0994"/>
<dbReference type="PATRIC" id="fig|523850.10.peg.1002"/>
<dbReference type="eggNOG" id="arCOG00002">
    <property type="taxonomic scope" value="Archaea"/>
</dbReference>
<evidence type="ECO:0000256" key="1">
    <source>
        <dbReference type="SAM" id="Coils"/>
    </source>
</evidence>
<organism evidence="3 4">
    <name type="scientific">Thermococcus onnurineus (strain NA1)</name>
    <dbReference type="NCBI Taxonomy" id="523850"/>
    <lineage>
        <taxon>Archaea</taxon>
        <taxon>Methanobacteriati</taxon>
        <taxon>Methanobacteriota</taxon>
        <taxon>Thermococci</taxon>
        <taxon>Thermococcales</taxon>
        <taxon>Thermococcaceae</taxon>
        <taxon>Thermococcus</taxon>
    </lineage>
</organism>
<dbReference type="HOGENOM" id="CLU_063440_1_3_2"/>
<feature type="coiled-coil region" evidence="1">
    <location>
        <begin position="73"/>
        <end position="125"/>
    </location>
</feature>
<dbReference type="InterPro" id="IPR036388">
    <property type="entry name" value="WH-like_DNA-bd_sf"/>
</dbReference>
<dbReference type="AlphaFoldDB" id="B6YWL9"/>
<name>B6YWL9_THEON</name>
<evidence type="ECO:0000259" key="2">
    <source>
        <dbReference type="Pfam" id="PF03551"/>
    </source>
</evidence>
<sequence>MERPNFRGYMKILILDLLKEPKHGYGIMTELEERYGIKLSAGTVYPILASLRKDGLIEVAETGDREKKNYVVTEKGLRYLEEHEEELEEVKKRMHAYRTFLELGGDELKEAFRELFRSIEDLTDEQREELRGTFREFARRIRRILLEGE</sequence>
<dbReference type="GeneID" id="7017298"/>
<protein>
    <recommendedName>
        <fullName evidence="2">Transcription regulator PadR N-terminal domain-containing protein</fullName>
    </recommendedName>
</protein>
<dbReference type="KEGG" id="ton:TON_0994"/>
<accession>B6YWL9</accession>
<keyword evidence="4" id="KW-1185">Reference proteome</keyword>
<dbReference type="InterPro" id="IPR036390">
    <property type="entry name" value="WH_DNA-bd_sf"/>
</dbReference>
<dbReference type="Proteomes" id="UP000002727">
    <property type="component" value="Chromosome"/>
</dbReference>
<dbReference type="InterPro" id="IPR005149">
    <property type="entry name" value="Tscrpt_reg_PadR_N"/>
</dbReference>